<name>A0ABY8QI27_9RHOB</name>
<reference evidence="3 4" key="1">
    <citation type="submission" date="2023-05" db="EMBL/GenBank/DDBJ databases">
        <title>YMD87, complete Genome.</title>
        <authorList>
            <person name="Zhang J."/>
            <person name="Xu X."/>
        </authorList>
    </citation>
    <scope>NUCLEOTIDE SEQUENCE [LARGE SCALE GENOMIC DNA]</scope>
    <source>
        <strain evidence="3 4">YMD87</strain>
    </source>
</reference>
<dbReference type="Pfam" id="PF02113">
    <property type="entry name" value="Peptidase_S13"/>
    <property type="match status" value="1"/>
</dbReference>
<keyword evidence="3" id="KW-0645">Protease</keyword>
<evidence type="ECO:0000256" key="1">
    <source>
        <dbReference type="ARBA" id="ARBA00006096"/>
    </source>
</evidence>
<dbReference type="Gene3D" id="3.50.80.20">
    <property type="entry name" value="D-Ala-D-Ala carboxypeptidase C, peptidase S13"/>
    <property type="match status" value="1"/>
</dbReference>
<accession>A0ABY8QI27</accession>
<dbReference type="InterPro" id="IPR000667">
    <property type="entry name" value="Peptidase_S13"/>
</dbReference>
<dbReference type="Proteomes" id="UP001241605">
    <property type="component" value="Chromosome"/>
</dbReference>
<comment type="similarity">
    <text evidence="1">Belongs to the peptidase S13 family.</text>
</comment>
<dbReference type="EMBL" id="CP124616">
    <property type="protein sequence ID" value="WGW04093.1"/>
    <property type="molecule type" value="Genomic_DNA"/>
</dbReference>
<dbReference type="Gene3D" id="3.40.710.10">
    <property type="entry name" value="DD-peptidase/beta-lactamase superfamily"/>
    <property type="match status" value="2"/>
</dbReference>
<dbReference type="InterPro" id="IPR006311">
    <property type="entry name" value="TAT_signal"/>
</dbReference>
<evidence type="ECO:0000313" key="4">
    <source>
        <dbReference type="Proteomes" id="UP001241605"/>
    </source>
</evidence>
<evidence type="ECO:0000313" key="3">
    <source>
        <dbReference type="EMBL" id="WGW04093.1"/>
    </source>
</evidence>
<keyword evidence="3" id="KW-0121">Carboxypeptidase</keyword>
<gene>
    <name evidence="3" type="primary">dacB</name>
    <name evidence="3" type="ORF">QF118_00715</name>
</gene>
<dbReference type="PANTHER" id="PTHR30023:SF0">
    <property type="entry name" value="PENICILLIN-SENSITIVE CARBOXYPEPTIDASE A"/>
    <property type="match status" value="1"/>
</dbReference>
<dbReference type="GO" id="GO:0009002">
    <property type="term" value="F:serine-type D-Ala-D-Ala carboxypeptidase activity"/>
    <property type="evidence" value="ECO:0007669"/>
    <property type="project" value="UniProtKB-EC"/>
</dbReference>
<proteinExistence type="inferred from homology"/>
<dbReference type="EC" id="3.4.16.4" evidence="3"/>
<dbReference type="PROSITE" id="PS51318">
    <property type="entry name" value="TAT"/>
    <property type="match status" value="1"/>
</dbReference>
<dbReference type="PANTHER" id="PTHR30023">
    <property type="entry name" value="D-ALANYL-D-ALANINE CARBOXYPEPTIDASE"/>
    <property type="match status" value="1"/>
</dbReference>
<dbReference type="PRINTS" id="PR00922">
    <property type="entry name" value="DADACBPTASE3"/>
</dbReference>
<dbReference type="NCBIfam" id="TIGR00666">
    <property type="entry name" value="PBP4"/>
    <property type="match status" value="1"/>
</dbReference>
<dbReference type="SUPFAM" id="SSF56601">
    <property type="entry name" value="beta-lactamase/transpeptidase-like"/>
    <property type="match status" value="1"/>
</dbReference>
<keyword evidence="4" id="KW-1185">Reference proteome</keyword>
<protein>
    <submittedName>
        <fullName evidence="3">D-alanyl-D-alanine carboxypeptidase/D-alanyl-D-alanine-endopeptidase</fullName>
        <ecNumber evidence="3">3.4.16.4</ecNumber>
    </submittedName>
</protein>
<evidence type="ECO:0000256" key="2">
    <source>
        <dbReference type="ARBA" id="ARBA00022801"/>
    </source>
</evidence>
<sequence length="501" mass="53955">MTKSISKRQFLGSALAFGGLAVASPVLAKAPLTSLRPMARGEDFRKRIQPPAEALIERANLGGKVSFCVADARTGLTLEDHMPALSQPPASVAKALTAAYALELLGPEHRFVTRVMATGGVSEGVVQGDLILAGGADPTLDTDTLAGLAAALKEAGITAVKGGFKVWGGALPFVARIDTEQPDHVSYSPAVSGLNLNYNRVHFEWKRAGQGYNVAMEGRSERHRPSVHFARMGVVPRSLPVYTYEDKAGRDEWTVAKGALGDGGARWLPVRKPELYAGEVFQTFAQAHGIKLAAPEIIKALPDSAELARTESAPLNDILRDMLKWSTNVTAEVVGMSATRARTGAMPGDLVASAQEMSLWAKERFGIQSMDFVDHSGLGEDNRISAPDMMAALLQLRSGSELKTLLKSFDLRDENRRVIKDHPIDVLAKTGTLNFVSGLAGFVDLPDGTELVFAIFAANMDRRAKLSIDERERPAGGSSWNVRAKTLQQALIERWSVLYSA</sequence>
<keyword evidence="2 3" id="KW-0378">Hydrolase</keyword>
<dbReference type="InterPro" id="IPR012338">
    <property type="entry name" value="Beta-lactam/transpept-like"/>
</dbReference>
<organism evidence="3 4">
    <name type="scientific">Tropicibacter oceani</name>
    <dbReference type="NCBI Taxonomy" id="3058420"/>
    <lineage>
        <taxon>Bacteria</taxon>
        <taxon>Pseudomonadati</taxon>
        <taxon>Pseudomonadota</taxon>
        <taxon>Alphaproteobacteria</taxon>
        <taxon>Rhodobacterales</taxon>
        <taxon>Roseobacteraceae</taxon>
        <taxon>Tropicibacter</taxon>
    </lineage>
</organism>
<dbReference type="RefSeq" id="WP_282300724.1">
    <property type="nucleotide sequence ID" value="NZ_CP124616.1"/>
</dbReference>